<dbReference type="AlphaFoldDB" id="A0A498R3R1"/>
<feature type="non-terminal residue" evidence="1">
    <location>
        <position position="1"/>
    </location>
</feature>
<name>A0A498R3R1_9FIRM</name>
<keyword evidence="2" id="KW-1185">Reference proteome</keyword>
<dbReference type="Gene3D" id="2.40.30.10">
    <property type="entry name" value="Translation factors"/>
    <property type="match status" value="1"/>
</dbReference>
<feature type="non-terminal residue" evidence="1">
    <location>
        <position position="32"/>
    </location>
</feature>
<proteinExistence type="predicted"/>
<accession>A0A498R3R1</accession>
<evidence type="ECO:0000313" key="2">
    <source>
        <dbReference type="Proteomes" id="UP000277811"/>
    </source>
</evidence>
<evidence type="ECO:0008006" key="3">
    <source>
        <dbReference type="Google" id="ProtNLM"/>
    </source>
</evidence>
<evidence type="ECO:0000313" key="1">
    <source>
        <dbReference type="EMBL" id="VBB04813.1"/>
    </source>
</evidence>
<sequence>GALLRGVERKEIERGQVLSKPGSIKPHTKFKG</sequence>
<dbReference type="Proteomes" id="UP000277811">
    <property type="component" value="Unassembled WGS sequence"/>
</dbReference>
<gene>
    <name evidence="1" type="ORF">LUCI_0017</name>
</gene>
<protein>
    <recommendedName>
        <fullName evidence="3">Elongation factor Tu</fullName>
    </recommendedName>
</protein>
<dbReference type="EMBL" id="UPPP01000025">
    <property type="protein sequence ID" value="VBB04813.1"/>
    <property type="molecule type" value="Genomic_DNA"/>
</dbReference>
<reference evidence="1 2" key="1">
    <citation type="submission" date="2018-06" db="EMBL/GenBank/DDBJ databases">
        <authorList>
            <person name="Strepis N."/>
        </authorList>
    </citation>
    <scope>NUCLEOTIDE SEQUENCE [LARGE SCALE GENOMIC DNA]</scope>
    <source>
        <strain evidence="1">LUCI</strain>
    </source>
</reference>
<organism evidence="1 2">
    <name type="scientific">Lucifera butyrica</name>
    <dbReference type="NCBI Taxonomy" id="1351585"/>
    <lineage>
        <taxon>Bacteria</taxon>
        <taxon>Bacillati</taxon>
        <taxon>Bacillota</taxon>
        <taxon>Negativicutes</taxon>
        <taxon>Veillonellales</taxon>
        <taxon>Veillonellaceae</taxon>
        <taxon>Lucifera</taxon>
    </lineage>
</organism>